<feature type="compositionally biased region" description="Low complexity" evidence="1">
    <location>
        <begin position="153"/>
        <end position="164"/>
    </location>
</feature>
<dbReference type="InterPro" id="IPR001936">
    <property type="entry name" value="RasGAP_dom"/>
</dbReference>
<dbReference type="SUPFAM" id="SSF53041">
    <property type="entry name" value="Resolvase-like"/>
    <property type="match status" value="1"/>
</dbReference>
<dbReference type="GO" id="GO:0003677">
    <property type="term" value="F:DNA binding"/>
    <property type="evidence" value="ECO:0007669"/>
    <property type="project" value="InterPro"/>
</dbReference>
<sequence>MSSDFFVSYLCPALVGQGTFGTVASQREAVSRHLGRHGRLVGEMIESVGDPQRPRLQMALTLCRHHGATLLMAELGALAEDPGFLRRLSRDLHAHELRFSAADRPEVSERTLGIMAAVAEAEDRLGVQRTPETMARRREFYARFTAERRAMPAADGLGTAAAAPRPLAESLERGETTSKSRERAEEVAPILSEIRAAGALTLEQVANALNGLGIPSARGSRWYPMQVTRIEKRLAAAARDVAPRKAAGSERPLTVSVQPSEMRLA</sequence>
<name>A0A833J204_9HYPH</name>
<evidence type="ECO:0000313" key="3">
    <source>
        <dbReference type="EMBL" id="KAB7782719.1"/>
    </source>
</evidence>
<dbReference type="AlphaFoldDB" id="A0A833J204"/>
<feature type="region of interest" description="Disordered" evidence="1">
    <location>
        <begin position="153"/>
        <end position="186"/>
    </location>
</feature>
<feature type="domain" description="Ras-GAP" evidence="2">
    <location>
        <begin position="1"/>
        <end position="50"/>
    </location>
</feature>
<dbReference type="Pfam" id="PF00239">
    <property type="entry name" value="Resolvase"/>
    <property type="match status" value="1"/>
</dbReference>
<feature type="compositionally biased region" description="Basic and acidic residues" evidence="1">
    <location>
        <begin position="170"/>
        <end position="186"/>
    </location>
</feature>
<gene>
    <name evidence="3" type="ORF">F8B43_5474</name>
</gene>
<protein>
    <submittedName>
        <fullName evidence="3">Resolvase N-terminal</fullName>
    </submittedName>
</protein>
<evidence type="ECO:0000259" key="2">
    <source>
        <dbReference type="PROSITE" id="PS50018"/>
    </source>
</evidence>
<reference evidence="3 4" key="1">
    <citation type="submission" date="2019-10" db="EMBL/GenBank/DDBJ databases">
        <title>Draft Genome Sequence of the Caffeine Degrading Methylotroph Methylorubrum populi PINKEL.</title>
        <authorList>
            <person name="Dawson S.C."/>
            <person name="Zhang X."/>
            <person name="Wright M.E."/>
            <person name="Sharma G."/>
            <person name="Langner J.T."/>
            <person name="Ditty J.L."/>
            <person name="Subuyuj G.A."/>
        </authorList>
    </citation>
    <scope>NUCLEOTIDE SEQUENCE [LARGE SCALE GENOMIC DNA]</scope>
    <source>
        <strain evidence="3 4">Pinkel</strain>
    </source>
</reference>
<dbReference type="InterPro" id="IPR006119">
    <property type="entry name" value="Resolv_N"/>
</dbReference>
<organism evidence="3 4">
    <name type="scientific">Methylorubrum populi</name>
    <dbReference type="NCBI Taxonomy" id="223967"/>
    <lineage>
        <taxon>Bacteria</taxon>
        <taxon>Pseudomonadati</taxon>
        <taxon>Pseudomonadota</taxon>
        <taxon>Alphaproteobacteria</taxon>
        <taxon>Hyphomicrobiales</taxon>
        <taxon>Methylobacteriaceae</taxon>
        <taxon>Methylorubrum</taxon>
    </lineage>
</organism>
<evidence type="ECO:0000256" key="1">
    <source>
        <dbReference type="SAM" id="MobiDB-lite"/>
    </source>
</evidence>
<proteinExistence type="predicted"/>
<dbReference type="PROSITE" id="PS50018">
    <property type="entry name" value="RAS_GTPASE_ACTIV_2"/>
    <property type="match status" value="1"/>
</dbReference>
<dbReference type="Proteomes" id="UP000469949">
    <property type="component" value="Unassembled WGS sequence"/>
</dbReference>
<dbReference type="GO" id="GO:0000150">
    <property type="term" value="F:DNA strand exchange activity"/>
    <property type="evidence" value="ECO:0007669"/>
    <property type="project" value="InterPro"/>
</dbReference>
<evidence type="ECO:0000313" key="4">
    <source>
        <dbReference type="Proteomes" id="UP000469949"/>
    </source>
</evidence>
<accession>A0A833J204</accession>
<dbReference type="EMBL" id="WEKV01000020">
    <property type="protein sequence ID" value="KAB7782719.1"/>
    <property type="molecule type" value="Genomic_DNA"/>
</dbReference>
<comment type="caution">
    <text evidence="3">The sequence shown here is derived from an EMBL/GenBank/DDBJ whole genome shotgun (WGS) entry which is preliminary data.</text>
</comment>
<feature type="region of interest" description="Disordered" evidence="1">
    <location>
        <begin position="241"/>
        <end position="265"/>
    </location>
</feature>
<dbReference type="InterPro" id="IPR036162">
    <property type="entry name" value="Resolvase-like_N_sf"/>
</dbReference>